<dbReference type="Pfam" id="PF13086">
    <property type="entry name" value="AAA_11"/>
    <property type="match status" value="1"/>
</dbReference>
<dbReference type="PANTHER" id="PTHR43392">
    <property type="entry name" value="AAA-TYPE ATPASE FAMILY PROTEIN / ANKYRIN REPEAT FAMILY PROTEIN"/>
    <property type="match status" value="1"/>
</dbReference>
<feature type="domain" description="AAA+ ATPase" evidence="7">
    <location>
        <begin position="491"/>
        <end position="815"/>
    </location>
</feature>
<gene>
    <name evidence="8" type="ORF">FGG08_003705</name>
</gene>
<protein>
    <recommendedName>
        <fullName evidence="7">AAA+ ATPase domain-containing protein</fullName>
    </recommendedName>
</protein>
<feature type="region of interest" description="Disordered" evidence="6">
    <location>
        <begin position="2112"/>
        <end position="2149"/>
    </location>
</feature>
<evidence type="ECO:0000256" key="3">
    <source>
        <dbReference type="ARBA" id="ARBA00022806"/>
    </source>
</evidence>
<keyword evidence="3" id="KW-0378">Hydrolase</keyword>
<dbReference type="GO" id="GO:0004386">
    <property type="term" value="F:helicase activity"/>
    <property type="evidence" value="ECO:0007669"/>
    <property type="project" value="InterPro"/>
</dbReference>
<dbReference type="Proteomes" id="UP000698800">
    <property type="component" value="Unassembled WGS sequence"/>
</dbReference>
<dbReference type="InterPro" id="IPR047187">
    <property type="entry name" value="SF1_C_Upf1"/>
</dbReference>
<evidence type="ECO:0000256" key="5">
    <source>
        <dbReference type="SAM" id="Coils"/>
    </source>
</evidence>
<dbReference type="FunFam" id="3.40.50.300:FF:001660">
    <property type="entry name" value="NF-X1 finger and helicase protein, putative"/>
    <property type="match status" value="1"/>
</dbReference>
<feature type="region of interest" description="Disordered" evidence="6">
    <location>
        <begin position="887"/>
        <end position="906"/>
    </location>
</feature>
<dbReference type="CDD" id="cd17936">
    <property type="entry name" value="EEXXEc_NFX1"/>
    <property type="match status" value="1"/>
</dbReference>
<dbReference type="InterPro" id="IPR050773">
    <property type="entry name" value="CbxX/CfxQ_RuBisCO_ESX"/>
</dbReference>
<dbReference type="OrthoDB" id="2423195at2759"/>
<dbReference type="FunFam" id="3.40.50.300:FF:000216">
    <property type="entry name" value="Type VII secretion ATPase EccA"/>
    <property type="match status" value="3"/>
</dbReference>
<keyword evidence="9" id="KW-1185">Reference proteome</keyword>
<comment type="similarity">
    <text evidence="1">Belongs to the CbxX/CfxQ family.</text>
</comment>
<dbReference type="InterPro" id="IPR003959">
    <property type="entry name" value="ATPase_AAA_core"/>
</dbReference>
<organism evidence="8 9">
    <name type="scientific">Glutinoglossum americanum</name>
    <dbReference type="NCBI Taxonomy" id="1670608"/>
    <lineage>
        <taxon>Eukaryota</taxon>
        <taxon>Fungi</taxon>
        <taxon>Dikarya</taxon>
        <taxon>Ascomycota</taxon>
        <taxon>Pezizomycotina</taxon>
        <taxon>Geoglossomycetes</taxon>
        <taxon>Geoglossales</taxon>
        <taxon>Geoglossaceae</taxon>
        <taxon>Glutinoglossum</taxon>
    </lineage>
</organism>
<evidence type="ECO:0000256" key="6">
    <source>
        <dbReference type="SAM" id="MobiDB-lite"/>
    </source>
</evidence>
<keyword evidence="5" id="KW-0175">Coiled coil</keyword>
<dbReference type="GO" id="GO:0016887">
    <property type="term" value="F:ATP hydrolysis activity"/>
    <property type="evidence" value="ECO:0007669"/>
    <property type="project" value="InterPro"/>
</dbReference>
<evidence type="ECO:0000313" key="9">
    <source>
        <dbReference type="Proteomes" id="UP000698800"/>
    </source>
</evidence>
<evidence type="ECO:0000256" key="1">
    <source>
        <dbReference type="ARBA" id="ARBA00010378"/>
    </source>
</evidence>
<feature type="compositionally biased region" description="Basic and acidic residues" evidence="6">
    <location>
        <begin position="2135"/>
        <end position="2149"/>
    </location>
</feature>
<sequence>MPTSPVLPQEDIRTIKLRRFFNDVLSEKKSLSTSRDGSLFIRAICSQSDQPACLQRLISNPQGLPSVQTCLQLDMRPKFLNEWATALLKYFQGPRLKGICGGEFLREVVLRIVDPPIFWDVFVRAFKEGELEMNAQQAFGWLLLELISLPDGKYVAYVSHAQDPVIQQRLLGSTEFEIRTLGQKIRHVVSTLAIPVSIDGELGPGGRHDNDKEDFRSISILPTADELTTLEPPFLRFLQTVENHQPEDTRFAVHLDNQFRLLREDMLGELREELKIALGRKKGRHRGIVIDGLTPIGVDFGNFPNGGRRHQPWGLKLRCKVDFNRLFRVRLDPGKHKAYLKDHPNTFKHQSLACLIIDEEVVAFPTIIRNEDLLTQVPPVIILQLLGDTSALKTLVRLKAAKTVKLVQIDTAVFSYEPFLQRLQEVKRLSLVDELLLWNPSRPMEGPPLIPAQVVAYMKSSENGNLQQLLDTEEPIELDESQSASLLMSLTQRVSLIQGPPGTGKSFVGALVAKILHDFTSQKILVVCFTNHALNQFLLSMLIGRKADLLDIGIPEESMVRLGSKCCQRTKCLSLRDQQSDFNFGRDTWKAIDRLKTEAACLESRLSSLFTRYLNKKIWDCDIMEHLEFDDPDFFNAFTIPESQDGATVMGPRGKPPSKSYLLSRWKWGQDGGIFAKRVSEGSRVVWDMSIQARKAALRRWELAIIKEQADVVYNVATEYNKCVGRIDRMFNQKDSYIIKEKRIVACTTTGAAKYVNDIQAASPEVLLVEEAGEILESHILSALGSETKQLILIGDHKQLRPKYANYQLSVEKGEGYDLNRSLFERLILKGFPHQTLSQQHRMRPEISSVVRQLTYPDLTDAPSTAGRPDLRGFQGNVMFINHDHPEDENYQLNRDDPRGSSKQNKFEAEMTLKCVRYLSQNGYSSENIVVLTPYLAQLHLLRNILSKDNDPVLNDLDSYELVRAGLLSTAAAASSRRPLHISSIDNYQGEECEIVLVSLTRSNASRDIGFMSAPERLNVLLSRARNSLIMIGNMETFLNARKGRDNWMKFFSLLKLSGQIYDGFPVRCEIHKDRMSILCQPRDFEEACPDGGCMEPWCHKTVPTTCCNCEREARDRERKKQEAFRLQHVEDMRQREHENVLARLDEQIDLERRKVKDAQAQVERELAVQQKERDLADATALTSQMLSNPTPRNPPGAKLHTGESPSMPHPRAGQQASQIQAPPAETQPSLLPLQISPSEKEWQRQKDMESARNDAIDSIMDMTGLEDVKSQVLRIKARIDLSLRQGIDLKDVRFNVVLLGNPGTGKTTIARLYAKFLISAGVLPGGAFIETTGSRLGNDGVSGAKKQIDRIHNAGGGTLFVDEAYQLTEKQSHNGGQVLDFLLAEMENNVGKIVFILAGYNKQMEKFFEHNPGLASRVPYKLQFADYTDAELQQILQKHISKKYAGKLKVEDGTDGQYVRIAIRRLGRGRGRDGFGNARALQNAFSRISERQAERVARERGEGLMPDNFYLTKEDLIGPEPSKAIARSGAWKRLQEQVGLETVKGSIRILIDRVKTNYLRELQEKPLVQVSLNRVFLGSPGTGKTTVGRLYGQILADLGLLSSGEIVEKSPADFIGSVLGESESNTKAILAATLGKVLIIDEAYMLYSGSGGAGNTSDPYKTAVIDTMVAEIQSVPGEDRCVLLLGYEEQIREMFLNVNSGLSRRFAIEDAFHFQDFTGPQLRQILDLKLGDQGLEATEKAKDVAIDVLGRARRRPNFGNAGEVENLLSAAKGRQQWRESLKPTSERSADVVFEPEDFDPQFDRGDRATVNCRKLFEDVVGCDEIAAKLEGYQQVAQSMKARGLDPNEQVPTNFIFKGPPGTGKTTTARKMGQIFYDMGFLSSTEVVECSASDLIGQYVGHTGPKTQQQLEKGLGKVLFVDEAYRLGEGQFASDAVNQLVDLLTKPKFAGKIVVILAGYDDDMNKLMAANAGLSSRFPEEVVFRNMTPVHCLQLLERELRRKGIAAIALQDPKSPLHVKMLDLVGKFSSLPNWGNARDILTLAKTMISYVFKTTGSSAALTLSSKEALACTETMLTERQNRCAILPPGESSRPLMEPTQILHCAPPAPTVARVTQGTKRSFAEHHSDESEDEHEDPHSRLESRLRRDPSVSNEIWSQLQIDLQTQNLAQQASAHELQCNQESAGALATFHAAKAEELACAKAKSDEDRNNEELRRKLEEARIQEQLARRAREAARAKLEREEQMRREEAKIQAKLRDLGVCPVGFRWVKQGNGYRCTGGAHFVTNAQLGI</sequence>
<dbReference type="Pfam" id="PF13087">
    <property type="entry name" value="AAA_12"/>
    <property type="match status" value="1"/>
</dbReference>
<dbReference type="PANTHER" id="PTHR43392:SF2">
    <property type="entry name" value="AAA-TYPE ATPASE FAMILY PROTEIN _ ANKYRIN REPEAT FAMILY PROTEIN"/>
    <property type="match status" value="1"/>
</dbReference>
<dbReference type="InterPro" id="IPR000641">
    <property type="entry name" value="CbxX/CfxQ"/>
</dbReference>
<dbReference type="InterPro" id="IPR041679">
    <property type="entry name" value="DNA2/NAM7-like_C"/>
</dbReference>
<dbReference type="FunFam" id="1.10.8.60:FF:000160">
    <property type="entry name" value="WGS project CABT00000000 data, contig 2.55"/>
    <property type="match status" value="1"/>
</dbReference>
<comment type="caution">
    <text evidence="8">The sequence shown here is derived from an EMBL/GenBank/DDBJ whole genome shotgun (WGS) entry which is preliminary data.</text>
</comment>
<evidence type="ECO:0000259" key="7">
    <source>
        <dbReference type="SMART" id="SM00382"/>
    </source>
</evidence>
<keyword evidence="3" id="KW-0347">Helicase</keyword>
<feature type="domain" description="AAA+ ATPase" evidence="7">
    <location>
        <begin position="1851"/>
        <end position="1988"/>
    </location>
</feature>
<dbReference type="SMART" id="SM00382">
    <property type="entry name" value="AAA"/>
    <property type="match status" value="4"/>
</dbReference>
<dbReference type="InterPro" id="IPR041677">
    <property type="entry name" value="DNA2/NAM7_AAA_11"/>
</dbReference>
<dbReference type="PRINTS" id="PR00819">
    <property type="entry name" value="CBXCFQXSUPER"/>
</dbReference>
<dbReference type="Gene3D" id="1.10.8.60">
    <property type="match status" value="2"/>
</dbReference>
<keyword evidence="2" id="KW-0547">Nucleotide-binding</keyword>
<feature type="domain" description="AAA+ ATPase" evidence="7">
    <location>
        <begin position="1572"/>
        <end position="1713"/>
    </location>
</feature>
<keyword evidence="4" id="KW-0067">ATP-binding</keyword>
<dbReference type="CDD" id="cd00009">
    <property type="entry name" value="AAA"/>
    <property type="match status" value="2"/>
</dbReference>
<dbReference type="Pfam" id="PF00004">
    <property type="entry name" value="AAA"/>
    <property type="match status" value="3"/>
</dbReference>
<dbReference type="Gene3D" id="3.40.50.300">
    <property type="entry name" value="P-loop containing nucleotide triphosphate hydrolases"/>
    <property type="match status" value="6"/>
</dbReference>
<proteinExistence type="inferred from homology"/>
<dbReference type="CDD" id="cd18808">
    <property type="entry name" value="SF1_C_Upf1"/>
    <property type="match status" value="1"/>
</dbReference>
<accession>A0A9P8L0B3</accession>
<dbReference type="GO" id="GO:0005524">
    <property type="term" value="F:ATP binding"/>
    <property type="evidence" value="ECO:0007669"/>
    <property type="project" value="UniProtKB-KW"/>
</dbReference>
<dbReference type="Pfam" id="PF17866">
    <property type="entry name" value="AAA_lid_6"/>
    <property type="match status" value="1"/>
</dbReference>
<reference evidence="8" key="1">
    <citation type="submission" date="2021-03" db="EMBL/GenBank/DDBJ databases">
        <title>Comparative genomics and phylogenomic investigation of the class Geoglossomycetes provide insights into ecological specialization and systematics.</title>
        <authorList>
            <person name="Melie T."/>
            <person name="Pirro S."/>
            <person name="Miller A.N."/>
            <person name="Quandt A."/>
        </authorList>
    </citation>
    <scope>NUCLEOTIDE SEQUENCE</scope>
    <source>
        <strain evidence="8">GBOQ0MN5Z8</strain>
    </source>
</reference>
<dbReference type="SUPFAM" id="SSF52540">
    <property type="entry name" value="P-loop containing nucleoside triphosphate hydrolases"/>
    <property type="match status" value="4"/>
</dbReference>
<feature type="compositionally biased region" description="Polar residues" evidence="6">
    <location>
        <begin position="1182"/>
        <end position="1191"/>
    </location>
</feature>
<evidence type="ECO:0000313" key="8">
    <source>
        <dbReference type="EMBL" id="KAH0541822.1"/>
    </source>
</evidence>
<evidence type="ECO:0000256" key="2">
    <source>
        <dbReference type="ARBA" id="ARBA00022741"/>
    </source>
</evidence>
<feature type="coiled-coil region" evidence="5">
    <location>
        <begin position="2204"/>
        <end position="2248"/>
    </location>
</feature>
<dbReference type="EMBL" id="JAGHQL010000067">
    <property type="protein sequence ID" value="KAH0541822.1"/>
    <property type="molecule type" value="Genomic_DNA"/>
</dbReference>
<dbReference type="InterPro" id="IPR041627">
    <property type="entry name" value="AAA_lid_6"/>
</dbReference>
<evidence type="ECO:0000256" key="4">
    <source>
        <dbReference type="ARBA" id="ARBA00022840"/>
    </source>
</evidence>
<dbReference type="InterPro" id="IPR003593">
    <property type="entry name" value="AAA+_ATPase"/>
</dbReference>
<dbReference type="InterPro" id="IPR027417">
    <property type="entry name" value="P-loop_NTPase"/>
</dbReference>
<feature type="coiled-coil region" evidence="5">
    <location>
        <begin position="1135"/>
        <end position="1173"/>
    </location>
</feature>
<feature type="domain" description="AAA+ ATPase" evidence="7">
    <location>
        <begin position="1293"/>
        <end position="1429"/>
    </location>
</feature>
<feature type="region of interest" description="Disordered" evidence="6">
    <location>
        <begin position="1182"/>
        <end position="1232"/>
    </location>
</feature>
<name>A0A9P8L0B3_9PEZI</name>